<dbReference type="Pfam" id="PF04828">
    <property type="entry name" value="GFA"/>
    <property type="match status" value="1"/>
</dbReference>
<dbReference type="AlphaFoldDB" id="A0A5C3QN30"/>
<feature type="region of interest" description="Disordered" evidence="5">
    <location>
        <begin position="1"/>
        <end position="61"/>
    </location>
</feature>
<dbReference type="PROSITE" id="PS51891">
    <property type="entry name" value="CENP_V_GFA"/>
    <property type="match status" value="1"/>
</dbReference>
<evidence type="ECO:0000256" key="2">
    <source>
        <dbReference type="ARBA" id="ARBA00022723"/>
    </source>
</evidence>
<evidence type="ECO:0000313" key="7">
    <source>
        <dbReference type="EMBL" id="TFL03373.1"/>
    </source>
</evidence>
<organism evidence="7 8">
    <name type="scientific">Pterulicium gracile</name>
    <dbReference type="NCBI Taxonomy" id="1884261"/>
    <lineage>
        <taxon>Eukaryota</taxon>
        <taxon>Fungi</taxon>
        <taxon>Dikarya</taxon>
        <taxon>Basidiomycota</taxon>
        <taxon>Agaricomycotina</taxon>
        <taxon>Agaricomycetes</taxon>
        <taxon>Agaricomycetidae</taxon>
        <taxon>Agaricales</taxon>
        <taxon>Pleurotineae</taxon>
        <taxon>Pterulaceae</taxon>
        <taxon>Pterulicium</taxon>
    </lineage>
</organism>
<dbReference type="InterPro" id="IPR011057">
    <property type="entry name" value="Mss4-like_sf"/>
</dbReference>
<reference evidence="7 8" key="1">
    <citation type="journal article" date="2019" name="Nat. Ecol. Evol.">
        <title>Megaphylogeny resolves global patterns of mushroom evolution.</title>
        <authorList>
            <person name="Varga T."/>
            <person name="Krizsan K."/>
            <person name="Foldi C."/>
            <person name="Dima B."/>
            <person name="Sanchez-Garcia M."/>
            <person name="Sanchez-Ramirez S."/>
            <person name="Szollosi G.J."/>
            <person name="Szarkandi J.G."/>
            <person name="Papp V."/>
            <person name="Albert L."/>
            <person name="Andreopoulos W."/>
            <person name="Angelini C."/>
            <person name="Antonin V."/>
            <person name="Barry K.W."/>
            <person name="Bougher N.L."/>
            <person name="Buchanan P."/>
            <person name="Buyck B."/>
            <person name="Bense V."/>
            <person name="Catcheside P."/>
            <person name="Chovatia M."/>
            <person name="Cooper J."/>
            <person name="Damon W."/>
            <person name="Desjardin D."/>
            <person name="Finy P."/>
            <person name="Geml J."/>
            <person name="Haridas S."/>
            <person name="Hughes K."/>
            <person name="Justo A."/>
            <person name="Karasinski D."/>
            <person name="Kautmanova I."/>
            <person name="Kiss B."/>
            <person name="Kocsube S."/>
            <person name="Kotiranta H."/>
            <person name="LaButti K.M."/>
            <person name="Lechner B.E."/>
            <person name="Liimatainen K."/>
            <person name="Lipzen A."/>
            <person name="Lukacs Z."/>
            <person name="Mihaltcheva S."/>
            <person name="Morgado L.N."/>
            <person name="Niskanen T."/>
            <person name="Noordeloos M.E."/>
            <person name="Ohm R.A."/>
            <person name="Ortiz-Santana B."/>
            <person name="Ovrebo C."/>
            <person name="Racz N."/>
            <person name="Riley R."/>
            <person name="Savchenko A."/>
            <person name="Shiryaev A."/>
            <person name="Soop K."/>
            <person name="Spirin V."/>
            <person name="Szebenyi C."/>
            <person name="Tomsovsky M."/>
            <person name="Tulloss R.E."/>
            <person name="Uehling J."/>
            <person name="Grigoriev I.V."/>
            <person name="Vagvolgyi C."/>
            <person name="Papp T."/>
            <person name="Martin F.M."/>
            <person name="Miettinen O."/>
            <person name="Hibbett D.S."/>
            <person name="Nagy L.G."/>
        </authorList>
    </citation>
    <scope>NUCLEOTIDE SEQUENCE [LARGE SCALE GENOMIC DNA]</scope>
    <source>
        <strain evidence="7 8">CBS 309.79</strain>
    </source>
</reference>
<dbReference type="Proteomes" id="UP000305067">
    <property type="component" value="Unassembled WGS sequence"/>
</dbReference>
<keyword evidence="4" id="KW-0456">Lyase</keyword>
<dbReference type="EMBL" id="ML178820">
    <property type="protein sequence ID" value="TFL03373.1"/>
    <property type="molecule type" value="Genomic_DNA"/>
</dbReference>
<evidence type="ECO:0000256" key="5">
    <source>
        <dbReference type="SAM" id="MobiDB-lite"/>
    </source>
</evidence>
<dbReference type="InterPro" id="IPR006913">
    <property type="entry name" value="CENP-V/GFA"/>
</dbReference>
<dbReference type="GO" id="GO:0016846">
    <property type="term" value="F:carbon-sulfur lyase activity"/>
    <property type="evidence" value="ECO:0007669"/>
    <property type="project" value="InterPro"/>
</dbReference>
<evidence type="ECO:0000259" key="6">
    <source>
        <dbReference type="PROSITE" id="PS51891"/>
    </source>
</evidence>
<comment type="similarity">
    <text evidence="1">Belongs to the Gfa family.</text>
</comment>
<dbReference type="SUPFAM" id="SSF51316">
    <property type="entry name" value="Mss4-like"/>
    <property type="match status" value="1"/>
</dbReference>
<protein>
    <submittedName>
        <fullName evidence="7">Mss4-like protein</fullName>
    </submittedName>
</protein>
<dbReference type="PANTHER" id="PTHR33337:SF40">
    <property type="entry name" value="CENP-V_GFA DOMAIN-CONTAINING PROTEIN-RELATED"/>
    <property type="match status" value="1"/>
</dbReference>
<dbReference type="Gene3D" id="3.90.1590.10">
    <property type="entry name" value="glutathione-dependent formaldehyde- activating enzyme (gfa)"/>
    <property type="match status" value="1"/>
</dbReference>
<sequence length="222" mass="25434">MSSTSVIEKLKRTHNEVGTKSSDKFPPSHRVDQSNGEHDTTISLEDEHGRIEHEGQQWRKESPYRIPTDEEKRDAKYTGECNCGRIRLFLSRDTPVASKFCHCTDCQSLHGAPLQWAAIFHKSDLHFEEGAKGLAFYHSEKKHTRHELPTKVSCAFCHAPIMDEGRNMVLMFPAIVKFPSEEAKKAFYPSMHIFYSKRVVDIPDGKTKWSGMDEKSEQLDLP</sequence>
<feature type="domain" description="CENP-V/GFA" evidence="6">
    <location>
        <begin position="77"/>
        <end position="210"/>
    </location>
</feature>
<name>A0A5C3QN30_9AGAR</name>
<feature type="compositionally biased region" description="Basic and acidic residues" evidence="5">
    <location>
        <begin position="29"/>
        <end position="61"/>
    </location>
</feature>
<evidence type="ECO:0000256" key="4">
    <source>
        <dbReference type="ARBA" id="ARBA00023239"/>
    </source>
</evidence>
<evidence type="ECO:0000256" key="1">
    <source>
        <dbReference type="ARBA" id="ARBA00005495"/>
    </source>
</evidence>
<dbReference type="OrthoDB" id="9970124at2759"/>
<gene>
    <name evidence="7" type="ORF">BDV98DRAFT_648974</name>
</gene>
<dbReference type="STRING" id="1884261.A0A5C3QN30"/>
<evidence type="ECO:0000256" key="3">
    <source>
        <dbReference type="ARBA" id="ARBA00022833"/>
    </source>
</evidence>
<evidence type="ECO:0000313" key="8">
    <source>
        <dbReference type="Proteomes" id="UP000305067"/>
    </source>
</evidence>
<keyword evidence="2" id="KW-0479">Metal-binding</keyword>
<keyword evidence="3" id="KW-0862">Zinc</keyword>
<proteinExistence type="inferred from homology"/>
<accession>A0A5C3QN30</accession>
<dbReference type="GO" id="GO:0046872">
    <property type="term" value="F:metal ion binding"/>
    <property type="evidence" value="ECO:0007669"/>
    <property type="project" value="UniProtKB-KW"/>
</dbReference>
<feature type="compositionally biased region" description="Basic and acidic residues" evidence="5">
    <location>
        <begin position="8"/>
        <end position="23"/>
    </location>
</feature>
<dbReference type="PANTHER" id="PTHR33337">
    <property type="entry name" value="GFA DOMAIN-CONTAINING PROTEIN"/>
    <property type="match status" value="1"/>
</dbReference>
<keyword evidence="8" id="KW-1185">Reference proteome</keyword>